<dbReference type="SMART" id="SM00342">
    <property type="entry name" value="HTH_ARAC"/>
    <property type="match status" value="1"/>
</dbReference>
<dbReference type="PANTHER" id="PTHR43280">
    <property type="entry name" value="ARAC-FAMILY TRANSCRIPTIONAL REGULATOR"/>
    <property type="match status" value="1"/>
</dbReference>
<dbReference type="EMBL" id="VSSQ01091241">
    <property type="protein sequence ID" value="MPN36863.1"/>
    <property type="molecule type" value="Genomic_DNA"/>
</dbReference>
<dbReference type="Gene3D" id="1.10.10.60">
    <property type="entry name" value="Homeodomain-like"/>
    <property type="match status" value="2"/>
</dbReference>
<dbReference type="Pfam" id="PF12833">
    <property type="entry name" value="HTH_18"/>
    <property type="match status" value="1"/>
</dbReference>
<dbReference type="SUPFAM" id="SSF46689">
    <property type="entry name" value="Homeodomain-like"/>
    <property type="match status" value="2"/>
</dbReference>
<evidence type="ECO:0000256" key="3">
    <source>
        <dbReference type="ARBA" id="ARBA00023163"/>
    </source>
</evidence>
<dbReference type="InterPro" id="IPR018060">
    <property type="entry name" value="HTH_AraC"/>
</dbReference>
<evidence type="ECO:0000259" key="4">
    <source>
        <dbReference type="PROSITE" id="PS01124"/>
    </source>
</evidence>
<proteinExistence type="predicted"/>
<evidence type="ECO:0000313" key="5">
    <source>
        <dbReference type="EMBL" id="MPN36863.1"/>
    </source>
</evidence>
<evidence type="ECO:0000256" key="2">
    <source>
        <dbReference type="ARBA" id="ARBA00023125"/>
    </source>
</evidence>
<dbReference type="GO" id="GO:0043565">
    <property type="term" value="F:sequence-specific DNA binding"/>
    <property type="evidence" value="ECO:0007669"/>
    <property type="project" value="InterPro"/>
</dbReference>
<name>A0A645HN41_9ZZZZ</name>
<dbReference type="GO" id="GO:0003700">
    <property type="term" value="F:DNA-binding transcription factor activity"/>
    <property type="evidence" value="ECO:0007669"/>
    <property type="project" value="InterPro"/>
</dbReference>
<evidence type="ECO:0000256" key="1">
    <source>
        <dbReference type="ARBA" id="ARBA00023015"/>
    </source>
</evidence>
<keyword evidence="2" id="KW-0238">DNA-binding</keyword>
<reference evidence="5" key="1">
    <citation type="submission" date="2019-08" db="EMBL/GenBank/DDBJ databases">
        <authorList>
            <person name="Kucharzyk K."/>
            <person name="Murdoch R.W."/>
            <person name="Higgins S."/>
            <person name="Loffler F."/>
        </authorList>
    </citation>
    <scope>NUCLEOTIDE SEQUENCE</scope>
</reference>
<dbReference type="PROSITE" id="PS01124">
    <property type="entry name" value="HTH_ARAC_FAMILY_2"/>
    <property type="match status" value="1"/>
</dbReference>
<accession>A0A645HN41</accession>
<feature type="domain" description="HTH araC/xylS-type" evidence="4">
    <location>
        <begin position="3"/>
        <end position="100"/>
    </location>
</feature>
<organism evidence="5">
    <name type="scientific">bioreactor metagenome</name>
    <dbReference type="NCBI Taxonomy" id="1076179"/>
    <lineage>
        <taxon>unclassified sequences</taxon>
        <taxon>metagenomes</taxon>
        <taxon>ecological metagenomes</taxon>
    </lineage>
</organism>
<dbReference type="PANTHER" id="PTHR43280:SF34">
    <property type="entry name" value="ARAC-FAMILY TRANSCRIPTIONAL REGULATOR"/>
    <property type="match status" value="1"/>
</dbReference>
<gene>
    <name evidence="5" type="primary">marA_3</name>
    <name evidence="5" type="ORF">SDC9_184375</name>
</gene>
<sequence length="102" mass="11913">MIDKVFDFINDHIGEDLSLERLEDIFFFDSGTLTRRFKKQIGDTISQYIRKKRLNIAKNLLSEGSPPIEVYAQCGFVDYSGFFRAFKLQYGMSPKEFVKTKI</sequence>
<dbReference type="AlphaFoldDB" id="A0A645HN41"/>
<comment type="caution">
    <text evidence="5">The sequence shown here is derived from an EMBL/GenBank/DDBJ whole genome shotgun (WGS) entry which is preliminary data.</text>
</comment>
<keyword evidence="3" id="KW-0804">Transcription</keyword>
<protein>
    <submittedName>
        <fullName evidence="5">Multiple antibiotic resistance protein MarA</fullName>
    </submittedName>
</protein>
<dbReference type="InterPro" id="IPR009057">
    <property type="entry name" value="Homeodomain-like_sf"/>
</dbReference>
<keyword evidence="1" id="KW-0805">Transcription regulation</keyword>